<accession>A0A553R2M9</accession>
<dbReference type="InterPro" id="IPR000235">
    <property type="entry name" value="Ribosomal_uS7"/>
</dbReference>
<dbReference type="AlphaFoldDB" id="A0A553R2M9"/>
<dbReference type="FunFam" id="1.10.455.10:FF:000004">
    <property type="entry name" value="28S ribosomal protein S7, mitochondrial"/>
    <property type="match status" value="1"/>
</dbReference>
<dbReference type="GO" id="GO:0005763">
    <property type="term" value="C:mitochondrial small ribosomal subunit"/>
    <property type="evidence" value="ECO:0007669"/>
    <property type="project" value="UniProtKB-ARBA"/>
</dbReference>
<dbReference type="Gene3D" id="1.10.455.10">
    <property type="entry name" value="Ribosomal protein S7 domain"/>
    <property type="match status" value="1"/>
</dbReference>
<comment type="caution">
    <text evidence="10">The sequence shown here is derived from an EMBL/GenBank/DDBJ whole genome shotgun (WGS) entry which is preliminary data.</text>
</comment>
<dbReference type="GO" id="GO:0005743">
    <property type="term" value="C:mitochondrial inner membrane"/>
    <property type="evidence" value="ECO:0007669"/>
    <property type="project" value="UniProtKB-ARBA"/>
</dbReference>
<keyword evidence="3" id="KW-0809">Transit peptide</keyword>
<dbReference type="InterPro" id="IPR023798">
    <property type="entry name" value="Ribosomal_uS7_dom"/>
</dbReference>
<name>A0A553R2M9_9TELE</name>
<evidence type="ECO:0000259" key="9">
    <source>
        <dbReference type="Pfam" id="PF00177"/>
    </source>
</evidence>
<dbReference type="STRING" id="623744.A0A553R2M9"/>
<evidence type="ECO:0000256" key="8">
    <source>
        <dbReference type="ARBA" id="ARBA00041309"/>
    </source>
</evidence>
<evidence type="ECO:0000256" key="7">
    <source>
        <dbReference type="ARBA" id="ARBA00039306"/>
    </source>
</evidence>
<reference evidence="10 11" key="1">
    <citation type="journal article" date="2019" name="Sci. Data">
        <title>Hybrid genome assembly and annotation of Danionella translucida.</title>
        <authorList>
            <person name="Kadobianskyi M."/>
            <person name="Schulze L."/>
            <person name="Schuelke M."/>
            <person name="Judkewitz B."/>
        </authorList>
    </citation>
    <scope>NUCLEOTIDE SEQUENCE [LARGE SCALE GENOMIC DNA]</scope>
    <source>
        <strain evidence="10 11">Bolton</strain>
    </source>
</reference>
<gene>
    <name evidence="10" type="ORF">DNTS_021462</name>
</gene>
<evidence type="ECO:0000256" key="4">
    <source>
        <dbReference type="ARBA" id="ARBA00022980"/>
    </source>
</evidence>
<dbReference type="GO" id="GO:0006412">
    <property type="term" value="P:translation"/>
    <property type="evidence" value="ECO:0007669"/>
    <property type="project" value="InterPro"/>
</dbReference>
<dbReference type="Pfam" id="PF00177">
    <property type="entry name" value="Ribosomal_S7"/>
    <property type="match status" value="1"/>
</dbReference>
<keyword evidence="11" id="KW-1185">Reference proteome</keyword>
<dbReference type="Proteomes" id="UP000316079">
    <property type="component" value="Unassembled WGS sequence"/>
</dbReference>
<evidence type="ECO:0000313" key="11">
    <source>
        <dbReference type="Proteomes" id="UP000316079"/>
    </source>
</evidence>
<proteinExistence type="inferred from homology"/>
<sequence length="268" mass="31549">MYQDSEVRCCFTKEYQESAAKADPRQSSQANKKDVGLLQAFTETLDTEIANMNISRVSLCQMRWRRYDKTFLEPDFRKEPPPTELSPEEKELQELKLVMPIKAPLSHESSSPFNDPLVNKFINIMMYDGNKILSRQIMTKALESIKRRQVEKYNRSPAEKRGEIECNPYTIFHQAIENCKPILGLTTITKGGRNYQVPIPLKENYRRFKAIKWMVTECRENKHRRTFMYEKLAQELLAAYGNQGNVIKRKQELHKMAEANRAYAHYRW</sequence>
<dbReference type="InterPro" id="IPR036823">
    <property type="entry name" value="Ribosomal_uS7_dom_sf"/>
</dbReference>
<comment type="similarity">
    <text evidence="2">Belongs to the universal ribosomal protein uS7 family.</text>
</comment>
<evidence type="ECO:0000256" key="2">
    <source>
        <dbReference type="ARBA" id="ARBA00007151"/>
    </source>
</evidence>
<evidence type="ECO:0000313" key="10">
    <source>
        <dbReference type="EMBL" id="TRY96436.1"/>
    </source>
</evidence>
<evidence type="ECO:0000256" key="1">
    <source>
        <dbReference type="ARBA" id="ARBA00004173"/>
    </source>
</evidence>
<keyword evidence="5" id="KW-0496">Mitochondrion</keyword>
<evidence type="ECO:0000256" key="6">
    <source>
        <dbReference type="ARBA" id="ARBA00023274"/>
    </source>
</evidence>
<keyword evidence="6" id="KW-0687">Ribonucleoprotein</keyword>
<keyword evidence="4" id="KW-0689">Ribosomal protein</keyword>
<feature type="domain" description="Small ribosomal subunit protein uS7" evidence="9">
    <location>
        <begin position="111"/>
        <end position="261"/>
    </location>
</feature>
<dbReference type="CDD" id="cd14870">
    <property type="entry name" value="uS7_Mitochondria_Mammalian"/>
    <property type="match status" value="1"/>
</dbReference>
<dbReference type="PANTHER" id="PTHR11205">
    <property type="entry name" value="RIBOSOMAL PROTEIN S7"/>
    <property type="match status" value="1"/>
</dbReference>
<dbReference type="SUPFAM" id="SSF47973">
    <property type="entry name" value="Ribosomal protein S7"/>
    <property type="match status" value="1"/>
</dbReference>
<evidence type="ECO:0000256" key="3">
    <source>
        <dbReference type="ARBA" id="ARBA00022946"/>
    </source>
</evidence>
<dbReference type="OrthoDB" id="9972728at2759"/>
<evidence type="ECO:0000256" key="5">
    <source>
        <dbReference type="ARBA" id="ARBA00023128"/>
    </source>
</evidence>
<organism evidence="10 11">
    <name type="scientific">Danionella cerebrum</name>
    <dbReference type="NCBI Taxonomy" id="2873325"/>
    <lineage>
        <taxon>Eukaryota</taxon>
        <taxon>Metazoa</taxon>
        <taxon>Chordata</taxon>
        <taxon>Craniata</taxon>
        <taxon>Vertebrata</taxon>
        <taxon>Euteleostomi</taxon>
        <taxon>Actinopterygii</taxon>
        <taxon>Neopterygii</taxon>
        <taxon>Teleostei</taxon>
        <taxon>Ostariophysi</taxon>
        <taxon>Cypriniformes</taxon>
        <taxon>Danionidae</taxon>
        <taxon>Danioninae</taxon>
        <taxon>Danionella</taxon>
    </lineage>
</organism>
<protein>
    <recommendedName>
        <fullName evidence="7">Small ribosomal subunit protein uS7m</fullName>
    </recommendedName>
    <alternativeName>
        <fullName evidence="8">28S ribosomal protein S7, mitochondrial</fullName>
    </alternativeName>
</protein>
<dbReference type="EMBL" id="SRMA01025297">
    <property type="protein sequence ID" value="TRY96436.1"/>
    <property type="molecule type" value="Genomic_DNA"/>
</dbReference>
<comment type="subcellular location">
    <subcellularLocation>
        <location evidence="1">Mitochondrion</location>
    </subcellularLocation>
</comment>